<comment type="subunit">
    <text evidence="7">The complex comprises the extracytoplasmic solute receptor protein and the two transmembrane proteins.</text>
</comment>
<feature type="transmembrane region" description="Helical" evidence="7">
    <location>
        <begin position="62"/>
        <end position="81"/>
    </location>
</feature>
<protein>
    <recommendedName>
        <fullName evidence="7">TRAP transporter large permease protein</fullName>
    </recommendedName>
</protein>
<evidence type="ECO:0000313" key="9">
    <source>
        <dbReference type="EMBL" id="QGW83494.1"/>
    </source>
</evidence>
<comment type="function">
    <text evidence="7">Part of the tripartite ATP-independent periplasmic (TRAP) transport system.</text>
</comment>
<evidence type="ECO:0000256" key="7">
    <source>
        <dbReference type="RuleBase" id="RU369079"/>
    </source>
</evidence>
<dbReference type="AlphaFoldDB" id="A0A6I6HLG8"/>
<gene>
    <name evidence="9" type="ORF">GOQ09_18745</name>
</gene>
<evidence type="ECO:0000256" key="3">
    <source>
        <dbReference type="ARBA" id="ARBA00022519"/>
    </source>
</evidence>
<dbReference type="PANTHER" id="PTHR33362">
    <property type="entry name" value="SIALIC ACID TRAP TRANSPORTER PERMEASE PROTEIN SIAT-RELATED"/>
    <property type="match status" value="1"/>
</dbReference>
<organism evidence="9 10">
    <name type="scientific">Variovorax paradoxus</name>
    <dbReference type="NCBI Taxonomy" id="34073"/>
    <lineage>
        <taxon>Bacteria</taxon>
        <taxon>Pseudomonadati</taxon>
        <taxon>Pseudomonadota</taxon>
        <taxon>Betaproteobacteria</taxon>
        <taxon>Burkholderiales</taxon>
        <taxon>Comamonadaceae</taxon>
        <taxon>Variovorax</taxon>
    </lineage>
</organism>
<evidence type="ECO:0000256" key="4">
    <source>
        <dbReference type="ARBA" id="ARBA00022692"/>
    </source>
</evidence>
<dbReference type="InterPro" id="IPR010656">
    <property type="entry name" value="DctM"/>
</dbReference>
<comment type="similarity">
    <text evidence="7">Belongs to the TRAP transporter large permease family.</text>
</comment>
<accession>A0A6I6HLG8</accession>
<name>A0A6I6HLG8_VARPD</name>
<feature type="transmembrane region" description="Helical" evidence="7">
    <location>
        <begin position="319"/>
        <end position="349"/>
    </location>
</feature>
<feature type="transmembrane region" description="Helical" evidence="7">
    <location>
        <begin position="101"/>
        <end position="131"/>
    </location>
</feature>
<keyword evidence="6 7" id="KW-0472">Membrane</keyword>
<dbReference type="EMBL" id="CP046622">
    <property type="protein sequence ID" value="QGW83494.1"/>
    <property type="molecule type" value="Genomic_DNA"/>
</dbReference>
<feature type="transmembrane region" description="Helical" evidence="7">
    <location>
        <begin position="143"/>
        <end position="165"/>
    </location>
</feature>
<evidence type="ECO:0000259" key="8">
    <source>
        <dbReference type="Pfam" id="PF06808"/>
    </source>
</evidence>
<feature type="transmembrane region" description="Helical" evidence="7">
    <location>
        <begin position="177"/>
        <end position="198"/>
    </location>
</feature>
<dbReference type="GO" id="GO:0022857">
    <property type="term" value="F:transmembrane transporter activity"/>
    <property type="evidence" value="ECO:0007669"/>
    <property type="project" value="UniProtKB-UniRule"/>
</dbReference>
<dbReference type="Pfam" id="PF06808">
    <property type="entry name" value="DctM"/>
    <property type="match status" value="1"/>
</dbReference>
<feature type="domain" description="TRAP C4-dicarboxylate transport system permease DctM subunit" evidence="8">
    <location>
        <begin position="7"/>
        <end position="422"/>
    </location>
</feature>
<dbReference type="RefSeq" id="WP_157614891.1">
    <property type="nucleotide sequence ID" value="NZ_CP046622.1"/>
</dbReference>
<feature type="transmembrane region" description="Helical" evidence="7">
    <location>
        <begin position="361"/>
        <end position="381"/>
    </location>
</feature>
<dbReference type="OrthoDB" id="9777699at2"/>
<keyword evidence="7" id="KW-0813">Transport</keyword>
<evidence type="ECO:0000256" key="1">
    <source>
        <dbReference type="ARBA" id="ARBA00004429"/>
    </source>
</evidence>
<dbReference type="PANTHER" id="PTHR33362:SF4">
    <property type="entry name" value="2,3-DIKETO-L-GULONATE TRAP TRANSPORTER LARGE PERMEASE PROTEIN YIAN"/>
    <property type="match status" value="1"/>
</dbReference>
<keyword evidence="2" id="KW-1003">Cell membrane</keyword>
<evidence type="ECO:0000313" key="10">
    <source>
        <dbReference type="Proteomes" id="UP000425817"/>
    </source>
</evidence>
<evidence type="ECO:0000256" key="6">
    <source>
        <dbReference type="ARBA" id="ARBA00023136"/>
    </source>
</evidence>
<keyword evidence="4 7" id="KW-0812">Transmembrane</keyword>
<dbReference type="Proteomes" id="UP000425817">
    <property type="component" value="Chromosome"/>
</dbReference>
<sequence length="433" mass="45331">MTVTIFIVSLLGAMALGIPISYSLLVCGVSLMGWLAATGGLPAFDSQIIAQRFVDGADNFPLLAVPFFLLAGEFMNAGGLSRRIVNLAMAWVGHYRGGMGYVAVLAAIIMASLSGSAVADTAALAALLIPMMKAAGYQLNRSAGLIAAGGIIAPVIPPSIGLIVFGVAGNVSITKLFLAGIVPGILMGLAVGVAWWIVAKKENVKSAPRVGWGERLKVTAQGSLALALPVIIIGGMKFGIFTPTEAAVVAAVYSLIVGLFVYGELKFKDLYRLTLAAGKTTAVVMFLVAAAMVSAWLITVANIPGEVVALLEPFLDNKILLMFVMMVLIVIVGTALDFTPTVLILTPVLMPVVLKAGIDPVYFGVLFIMNNAIGLITPPVGTVLNVVSGVARISMDDAFKGVMPFFIAHLVVLFALVFFPQIVTVPLQLWMGR</sequence>
<comment type="subcellular location">
    <subcellularLocation>
        <location evidence="1 7">Cell inner membrane</location>
        <topology evidence="1 7">Multi-pass membrane protein</topology>
    </subcellularLocation>
</comment>
<keyword evidence="5 7" id="KW-1133">Transmembrane helix</keyword>
<dbReference type="GO" id="GO:0005886">
    <property type="term" value="C:plasma membrane"/>
    <property type="evidence" value="ECO:0007669"/>
    <property type="project" value="UniProtKB-SubCell"/>
</dbReference>
<evidence type="ECO:0000256" key="2">
    <source>
        <dbReference type="ARBA" id="ARBA00022475"/>
    </source>
</evidence>
<dbReference type="NCBIfam" id="TIGR00786">
    <property type="entry name" value="dctM"/>
    <property type="match status" value="1"/>
</dbReference>
<feature type="transmembrane region" description="Helical" evidence="7">
    <location>
        <begin position="401"/>
        <end position="423"/>
    </location>
</feature>
<dbReference type="InterPro" id="IPR004681">
    <property type="entry name" value="TRAP_DctM"/>
</dbReference>
<feature type="transmembrane region" description="Helical" evidence="7">
    <location>
        <begin position="277"/>
        <end position="299"/>
    </location>
</feature>
<feature type="transmembrane region" description="Helical" evidence="7">
    <location>
        <begin position="246"/>
        <end position="265"/>
    </location>
</feature>
<dbReference type="PIRSF" id="PIRSF006066">
    <property type="entry name" value="HI0050"/>
    <property type="match status" value="1"/>
</dbReference>
<keyword evidence="3 7" id="KW-0997">Cell inner membrane</keyword>
<proteinExistence type="inferred from homology"/>
<comment type="caution">
    <text evidence="7">Lacks conserved residue(s) required for the propagation of feature annotation.</text>
</comment>
<evidence type="ECO:0000256" key="5">
    <source>
        <dbReference type="ARBA" id="ARBA00022989"/>
    </source>
</evidence>
<reference evidence="9 10" key="1">
    <citation type="submission" date="2019-12" db="EMBL/GenBank/DDBJ databases">
        <title>Hybrid Genome Assemblies of two High G+C Isolates from Undergraduate Microbiology Courses.</title>
        <authorList>
            <person name="Ne Ville C.J."/>
            <person name="Enright D."/>
            <person name="Hernandez I."/>
            <person name="Dodsworth J."/>
            <person name="Orwin P.M."/>
        </authorList>
    </citation>
    <scope>NUCLEOTIDE SEQUENCE [LARGE SCALE GENOMIC DNA]</scope>
    <source>
        <strain evidence="9 10">CSUSB</strain>
    </source>
</reference>